<keyword evidence="3" id="KW-1185">Reference proteome</keyword>
<dbReference type="PATRIC" id="fig|1230457.4.peg.3477"/>
<keyword evidence="1" id="KW-0812">Transmembrane</keyword>
<evidence type="ECO:0000313" key="2">
    <source>
        <dbReference type="EMBL" id="ELZ15683.1"/>
    </source>
</evidence>
<protein>
    <submittedName>
        <fullName evidence="2">Uncharacterized protein</fullName>
    </submittedName>
</protein>
<sequence length="252" mass="27271">MFRMVFGLSGSQLFGGGLAVVGVIVLGFSGRYVWRVTSIYRAKSISALNETSCGKLVRVSGTAEQGDADLLTAPFSDNGCLALRYAVEERRLSPYLLPWFVTIHELAGSDAFCVRTPEATVDIVEPAHTVTLKRTIVATVPSSDEPPERIARFEQNTAAVPVATHWRSPPSLFRPITRVLSLGTRRYSEQRVIPGDDVTIVGRITETGDGIDPLVVSDLPAGRTFLRMAKTSLIGLCIGVFVVLLGLVLVLL</sequence>
<keyword evidence="1" id="KW-1133">Transmembrane helix</keyword>
<reference evidence="2 3" key="1">
    <citation type="journal article" date="2014" name="PLoS Genet.">
        <title>Phylogenetically driven sequencing of extremely halophilic archaea reveals strategies for static and dynamic osmo-response.</title>
        <authorList>
            <person name="Becker E.A."/>
            <person name="Seitzer P.M."/>
            <person name="Tritt A."/>
            <person name="Larsen D."/>
            <person name="Krusor M."/>
            <person name="Yao A.I."/>
            <person name="Wu D."/>
            <person name="Madern D."/>
            <person name="Eisen J.A."/>
            <person name="Darling A.E."/>
            <person name="Facciotti M.T."/>
        </authorList>
    </citation>
    <scope>NUCLEOTIDE SEQUENCE [LARGE SCALE GENOMIC DNA]</scope>
    <source>
        <strain evidence="2 3">JCM 13563</strain>
    </source>
</reference>
<organism evidence="2 3">
    <name type="scientific">Natrinema limicola JCM 13563</name>
    <dbReference type="NCBI Taxonomy" id="1230457"/>
    <lineage>
        <taxon>Archaea</taxon>
        <taxon>Methanobacteriati</taxon>
        <taxon>Methanobacteriota</taxon>
        <taxon>Stenosarchaea group</taxon>
        <taxon>Halobacteria</taxon>
        <taxon>Halobacteriales</taxon>
        <taxon>Natrialbaceae</taxon>
        <taxon>Natrinema</taxon>
    </lineage>
</organism>
<dbReference type="AlphaFoldDB" id="M0BZ41"/>
<name>M0BZ41_9EURY</name>
<dbReference type="Proteomes" id="UP000011615">
    <property type="component" value="Unassembled WGS sequence"/>
</dbReference>
<feature type="transmembrane region" description="Helical" evidence="1">
    <location>
        <begin position="233"/>
        <end position="251"/>
    </location>
</feature>
<evidence type="ECO:0000256" key="1">
    <source>
        <dbReference type="SAM" id="Phobius"/>
    </source>
</evidence>
<keyword evidence="1" id="KW-0472">Membrane</keyword>
<comment type="caution">
    <text evidence="2">The sequence shown here is derived from an EMBL/GenBank/DDBJ whole genome shotgun (WGS) entry which is preliminary data.</text>
</comment>
<proteinExistence type="predicted"/>
<dbReference type="EMBL" id="AOIT01000090">
    <property type="protein sequence ID" value="ELZ15683.1"/>
    <property type="molecule type" value="Genomic_DNA"/>
</dbReference>
<dbReference type="eggNOG" id="arCOG06218">
    <property type="taxonomic scope" value="Archaea"/>
</dbReference>
<feature type="transmembrane region" description="Helical" evidence="1">
    <location>
        <begin position="12"/>
        <end position="34"/>
    </location>
</feature>
<evidence type="ECO:0000313" key="3">
    <source>
        <dbReference type="Proteomes" id="UP000011615"/>
    </source>
</evidence>
<gene>
    <name evidence="2" type="ORF">C476_17592</name>
</gene>
<accession>M0BZ41</accession>